<accession>A0ABY8EM39</accession>
<keyword evidence="4" id="KW-1185">Reference proteome</keyword>
<evidence type="ECO:0000313" key="3">
    <source>
        <dbReference type="EMBL" id="WFD45954.1"/>
    </source>
</evidence>
<dbReference type="EMBL" id="CP046234">
    <property type="protein sequence ID" value="WFD45954.1"/>
    <property type="molecule type" value="Genomic_DNA"/>
</dbReference>
<keyword evidence="2" id="KW-0812">Transmembrane</keyword>
<feature type="region of interest" description="Disordered" evidence="1">
    <location>
        <begin position="34"/>
        <end position="62"/>
    </location>
</feature>
<name>A0ABY8EM39_MALFU</name>
<protein>
    <submittedName>
        <fullName evidence="3">Uncharacterized protein</fullName>
    </submittedName>
</protein>
<dbReference type="Proteomes" id="UP000818624">
    <property type="component" value="Chromosome 1"/>
</dbReference>
<keyword evidence="2" id="KW-0472">Membrane</keyword>
<reference evidence="3 4" key="1">
    <citation type="journal article" date="2020" name="Elife">
        <title>Loss of centromere function drives karyotype evolution in closely related Malassezia species.</title>
        <authorList>
            <person name="Sankaranarayanan S.R."/>
            <person name="Ianiri G."/>
            <person name="Coelho M.A."/>
            <person name="Reza M.H."/>
            <person name="Thimmappa B.C."/>
            <person name="Ganguly P."/>
            <person name="Vadnala R.N."/>
            <person name="Sun S."/>
            <person name="Siddharthan R."/>
            <person name="Tellgren-Roth C."/>
            <person name="Dawson T.L."/>
            <person name="Heitman J."/>
            <person name="Sanyal K."/>
        </authorList>
    </citation>
    <scope>NUCLEOTIDE SEQUENCE [LARGE SCALE GENOMIC DNA]</scope>
    <source>
        <strain evidence="3">CBS14141</strain>
    </source>
</reference>
<gene>
    <name evidence="3" type="ORF">GLX27_000581</name>
</gene>
<proteinExistence type="predicted"/>
<feature type="transmembrane region" description="Helical" evidence="2">
    <location>
        <begin position="69"/>
        <end position="87"/>
    </location>
</feature>
<evidence type="ECO:0000313" key="4">
    <source>
        <dbReference type="Proteomes" id="UP000818624"/>
    </source>
</evidence>
<organism evidence="3 4">
    <name type="scientific">Malassezia furfur</name>
    <name type="common">Pityriasis versicolor infection agent</name>
    <name type="synonym">Pityrosporum furfur</name>
    <dbReference type="NCBI Taxonomy" id="55194"/>
    <lineage>
        <taxon>Eukaryota</taxon>
        <taxon>Fungi</taxon>
        <taxon>Dikarya</taxon>
        <taxon>Basidiomycota</taxon>
        <taxon>Ustilaginomycotina</taxon>
        <taxon>Malasseziomycetes</taxon>
        <taxon>Malasseziales</taxon>
        <taxon>Malasseziaceae</taxon>
        <taxon>Malassezia</taxon>
    </lineage>
</organism>
<sequence>MKDDSQDTPVSVPVDKGLGGSALSQRFHFRPYESVSVSDNEEPDFANEGSSQPFLQPGAPRSMTMRDRLGTLGMIPVLLLYVVHWVLLKWKAIAFVVTLGLSAALLIFNMSRPEWREMAYYRYVVY</sequence>
<feature type="transmembrane region" description="Helical" evidence="2">
    <location>
        <begin position="93"/>
        <end position="111"/>
    </location>
</feature>
<keyword evidence="2" id="KW-1133">Transmembrane helix</keyword>
<feature type="region of interest" description="Disordered" evidence="1">
    <location>
        <begin position="1"/>
        <end position="21"/>
    </location>
</feature>
<evidence type="ECO:0000256" key="1">
    <source>
        <dbReference type="SAM" id="MobiDB-lite"/>
    </source>
</evidence>
<evidence type="ECO:0000256" key="2">
    <source>
        <dbReference type="SAM" id="Phobius"/>
    </source>
</evidence>